<dbReference type="PANTHER" id="PTHR47974">
    <property type="entry name" value="OS07G0415500 PROTEIN"/>
    <property type="match status" value="1"/>
</dbReference>
<organism evidence="8 9">
    <name type="scientific">Musa troglodytarum</name>
    <name type="common">fe'i banana</name>
    <dbReference type="NCBI Taxonomy" id="320322"/>
    <lineage>
        <taxon>Eukaryota</taxon>
        <taxon>Viridiplantae</taxon>
        <taxon>Streptophyta</taxon>
        <taxon>Embryophyta</taxon>
        <taxon>Tracheophyta</taxon>
        <taxon>Spermatophyta</taxon>
        <taxon>Magnoliopsida</taxon>
        <taxon>Liliopsida</taxon>
        <taxon>Zingiberales</taxon>
        <taxon>Musaceae</taxon>
        <taxon>Musa</taxon>
    </lineage>
</organism>
<feature type="compositionally biased region" description="Basic and acidic residues" evidence="6">
    <location>
        <begin position="8"/>
        <end position="22"/>
    </location>
</feature>
<name>A0A9E7J8Q8_9LILI</name>
<evidence type="ECO:0000256" key="2">
    <source>
        <dbReference type="ARBA" id="ARBA00022692"/>
    </source>
</evidence>
<keyword evidence="8" id="KW-0808">Transferase</keyword>
<keyword evidence="8" id="KW-0418">Kinase</keyword>
<dbReference type="GO" id="GO:0004672">
    <property type="term" value="F:protein kinase activity"/>
    <property type="evidence" value="ECO:0007669"/>
    <property type="project" value="InterPro"/>
</dbReference>
<evidence type="ECO:0000256" key="6">
    <source>
        <dbReference type="SAM" id="MobiDB-lite"/>
    </source>
</evidence>
<dbReference type="PANTHER" id="PTHR47974:SF19">
    <property type="entry name" value="RECEPTOR-LIKE SERINE_THREONINE-PROTEIN KINASE"/>
    <property type="match status" value="1"/>
</dbReference>
<dbReference type="Pfam" id="PF00069">
    <property type="entry name" value="Pkinase"/>
    <property type="match status" value="1"/>
</dbReference>
<evidence type="ECO:0000259" key="7">
    <source>
        <dbReference type="Pfam" id="PF00069"/>
    </source>
</evidence>
<gene>
    <name evidence="8" type="ORF">MUK42_34762</name>
</gene>
<evidence type="ECO:0000256" key="3">
    <source>
        <dbReference type="ARBA" id="ARBA00022729"/>
    </source>
</evidence>
<proteinExistence type="predicted"/>
<evidence type="ECO:0000256" key="1">
    <source>
        <dbReference type="ARBA" id="ARBA00004167"/>
    </source>
</evidence>
<comment type="subcellular location">
    <subcellularLocation>
        <location evidence="1">Membrane</location>
        <topology evidence="1">Single-pass membrane protein</topology>
    </subcellularLocation>
</comment>
<keyword evidence="9" id="KW-1185">Reference proteome</keyword>
<dbReference type="GO" id="GO:0005524">
    <property type="term" value="F:ATP binding"/>
    <property type="evidence" value="ECO:0007669"/>
    <property type="project" value="InterPro"/>
</dbReference>
<dbReference type="GO" id="GO:0016020">
    <property type="term" value="C:membrane"/>
    <property type="evidence" value="ECO:0007669"/>
    <property type="project" value="UniProtKB-SubCell"/>
</dbReference>
<dbReference type="OrthoDB" id="5857966at2759"/>
<accession>A0A9E7J8Q8</accession>
<dbReference type="EMBL" id="CP097502">
    <property type="protein sequence ID" value="URD72150.1"/>
    <property type="molecule type" value="Genomic_DNA"/>
</dbReference>
<keyword evidence="4" id="KW-1133">Transmembrane helix</keyword>
<dbReference type="AlphaFoldDB" id="A0A9E7J8Q8"/>
<evidence type="ECO:0000313" key="8">
    <source>
        <dbReference type="EMBL" id="URD72150.1"/>
    </source>
</evidence>
<feature type="region of interest" description="Disordered" evidence="6">
    <location>
        <begin position="1"/>
        <end position="43"/>
    </location>
</feature>
<dbReference type="Gene3D" id="1.10.510.10">
    <property type="entry name" value="Transferase(Phosphotransferase) domain 1"/>
    <property type="match status" value="1"/>
</dbReference>
<keyword evidence="5" id="KW-0472">Membrane</keyword>
<keyword evidence="3" id="KW-0732">Signal</keyword>
<evidence type="ECO:0000313" key="9">
    <source>
        <dbReference type="Proteomes" id="UP001055439"/>
    </source>
</evidence>
<dbReference type="InterPro" id="IPR000719">
    <property type="entry name" value="Prot_kinase_dom"/>
</dbReference>
<reference evidence="8" key="1">
    <citation type="submission" date="2022-05" db="EMBL/GenBank/DDBJ databases">
        <title>The Musa troglodytarum L. genome provides insights into the mechanism of non-climacteric behaviour and enrichment of carotenoids.</title>
        <authorList>
            <person name="Wang J."/>
        </authorList>
    </citation>
    <scope>NUCLEOTIDE SEQUENCE</scope>
    <source>
        <tissue evidence="8">Leaf</tissue>
    </source>
</reference>
<dbReference type="SUPFAM" id="SSF56112">
    <property type="entry name" value="Protein kinase-like (PK-like)"/>
    <property type="match status" value="1"/>
</dbReference>
<keyword evidence="2" id="KW-0812">Transmembrane</keyword>
<feature type="domain" description="Protein kinase" evidence="7">
    <location>
        <begin position="39"/>
        <end position="149"/>
    </location>
</feature>
<evidence type="ECO:0000256" key="5">
    <source>
        <dbReference type="ARBA" id="ARBA00023136"/>
    </source>
</evidence>
<sequence>MHHALRHQAGEHTSRHGHAPKDRRLRHGQAAGPRVQPGADDGEGTIGYLAPEWITGSAITPKADVYSFGLMLHEIVSGRRNTDTCAEWNRIYFPLWAAIKLQEGETLCLLDPRLKGEADAEELSRVCRVACWCIQDLECSRPSMGEVVQQLEGVLDVSIPPIPALLKNLVDDESGENNHYTTTI</sequence>
<dbReference type="InterPro" id="IPR011009">
    <property type="entry name" value="Kinase-like_dom_sf"/>
</dbReference>
<evidence type="ECO:0000256" key="4">
    <source>
        <dbReference type="ARBA" id="ARBA00022989"/>
    </source>
</evidence>
<protein>
    <submittedName>
        <fullName evidence="8">Serine threonine-protein kinase</fullName>
    </submittedName>
</protein>
<dbReference type="Proteomes" id="UP001055439">
    <property type="component" value="Chromosome 1"/>
</dbReference>